<keyword evidence="5" id="KW-0175">Coiled coil</keyword>
<evidence type="ECO:0000256" key="6">
    <source>
        <dbReference type="SAM" id="Phobius"/>
    </source>
</evidence>
<evidence type="ECO:0000256" key="3">
    <source>
        <dbReference type="ARBA" id="ARBA00022989"/>
    </source>
</evidence>
<reference evidence="7 8" key="1">
    <citation type="submission" date="2024-02" db="EMBL/GenBank/DDBJ databases">
        <title>Marinospirillum sp. MEB 164 isolated from Lonar lake sediment.</title>
        <authorList>
            <person name="Joshi A."/>
            <person name="Thite S."/>
        </authorList>
    </citation>
    <scope>NUCLEOTIDE SEQUENCE [LARGE SCALE GENOMIC DNA]</scope>
    <source>
        <strain evidence="7 8">MEB164</strain>
    </source>
</reference>
<dbReference type="RefSeq" id="WP_405339246.1">
    <property type="nucleotide sequence ID" value="NZ_JBANFI010000004.1"/>
</dbReference>
<feature type="transmembrane region" description="Helical" evidence="6">
    <location>
        <begin position="385"/>
        <end position="406"/>
    </location>
</feature>
<dbReference type="InterPro" id="IPR011385">
    <property type="entry name" value="Site-sp_rcmbase"/>
</dbReference>
<feature type="transmembrane region" description="Helical" evidence="6">
    <location>
        <begin position="451"/>
        <end position="475"/>
    </location>
</feature>
<keyword evidence="2 6" id="KW-0812">Transmembrane</keyword>
<dbReference type="PIRSF" id="PIRSF015380">
    <property type="entry name" value="Site-sp_rcmb"/>
    <property type="match status" value="1"/>
</dbReference>
<keyword evidence="4 6" id="KW-0472">Membrane</keyword>
<feature type="coiled-coil region" evidence="5">
    <location>
        <begin position="266"/>
        <end position="293"/>
    </location>
</feature>
<comment type="subcellular location">
    <subcellularLocation>
        <location evidence="1">Membrane</location>
        <topology evidence="1">Multi-pass membrane protein</topology>
    </subcellularLocation>
</comment>
<evidence type="ECO:0000256" key="1">
    <source>
        <dbReference type="ARBA" id="ARBA00004141"/>
    </source>
</evidence>
<organism evidence="7 8">
    <name type="scientific">Marinospirillum alkalitolerans</name>
    <dbReference type="NCBI Taxonomy" id="3123374"/>
    <lineage>
        <taxon>Bacteria</taxon>
        <taxon>Pseudomonadati</taxon>
        <taxon>Pseudomonadota</taxon>
        <taxon>Gammaproteobacteria</taxon>
        <taxon>Oceanospirillales</taxon>
        <taxon>Oceanospirillaceae</taxon>
        <taxon>Marinospirillum</taxon>
    </lineage>
</organism>
<dbReference type="EMBL" id="JBANFI010000004">
    <property type="protein sequence ID" value="MFK7160995.1"/>
    <property type="molecule type" value="Genomic_DNA"/>
</dbReference>
<evidence type="ECO:0000256" key="4">
    <source>
        <dbReference type="ARBA" id="ARBA00023136"/>
    </source>
</evidence>
<accession>A0ABW8PXH4</accession>
<protein>
    <submittedName>
        <fullName evidence="7">Recombinase</fullName>
    </submittedName>
</protein>
<evidence type="ECO:0000256" key="2">
    <source>
        <dbReference type="ARBA" id="ARBA00022692"/>
    </source>
</evidence>
<feature type="transmembrane region" description="Helical" evidence="6">
    <location>
        <begin position="561"/>
        <end position="583"/>
    </location>
</feature>
<dbReference type="InterPro" id="IPR023271">
    <property type="entry name" value="Aquaporin-like"/>
</dbReference>
<evidence type="ECO:0000313" key="7">
    <source>
        <dbReference type="EMBL" id="MFK7160995.1"/>
    </source>
</evidence>
<gene>
    <name evidence="7" type="ORF">V6U78_08100</name>
</gene>
<keyword evidence="8" id="KW-1185">Reference proteome</keyword>
<sequence>MPRALPAFSCPLQLLDTLEARFPLAEAGKDQPQHLQIWLKACADYLAVAPDQIEIRCDSLLQALAAQPERTAILGTALHQWLLQVQLYPALVRLGIPSRRGLVRELFARLYDRLNPPPRDLGSAYDALALLLSGHASHQGLAQLSTDTWRRCYALLCAGVDAELLEQTRRHWQQDALYALEMLAIWVAAEEIEPELIRIDPRLVNIDSAFIALQRELHLFAQHQLLEMREPGQPEFDAGHLWVMLDQCHDQVARLRRKGAGAAGFNLAVAHLIERLEQTLQRLERLLSLLATRDPEQRLASALALWQQLVSATLEKRSLSRVWAKSVQLLAKSITQNKSDHGEEYIARDASAYWRLMRSAAGAGVIIACMALIKIQIESWGWAPLAQALAVSLNYGLGFVLVHLLHFTIATKQPAMTAASFAAAVEQGERGRAAHKKLASLLIDVNRSQWAAVWGNVSTAVLVAVSLAGLSLVWLERPLLDMQQVAYQLAAIHPLAGLALLYAAIAGVWLFCSGVIAGYFDNRADYLQLRVRLEQHPRLAWLQPERRARFAAYLHEHSGAILGNFLFGMMLGMTGYLGYLLGVPLDIRHVAFSSANLGYVWVSAPLSVLELLLNLFFVLLIGFVNLWVSFVLALLVALRSRGVKMGRWSNLARSLIDQIKAQPLRLFFPLVSSRGRDDSDAASR</sequence>
<evidence type="ECO:0000256" key="5">
    <source>
        <dbReference type="SAM" id="Coils"/>
    </source>
</evidence>
<feature type="transmembrane region" description="Helical" evidence="6">
    <location>
        <begin position="495"/>
        <end position="520"/>
    </location>
</feature>
<keyword evidence="3 6" id="KW-1133">Transmembrane helix</keyword>
<dbReference type="Gene3D" id="1.20.1080.10">
    <property type="entry name" value="Glycerol uptake facilitator protein"/>
    <property type="match status" value="1"/>
</dbReference>
<proteinExistence type="predicted"/>
<comment type="caution">
    <text evidence="7">The sequence shown here is derived from an EMBL/GenBank/DDBJ whole genome shotgun (WGS) entry which is preliminary data.</text>
</comment>
<feature type="transmembrane region" description="Helical" evidence="6">
    <location>
        <begin position="615"/>
        <end position="638"/>
    </location>
</feature>
<feature type="transmembrane region" description="Helical" evidence="6">
    <location>
        <begin position="590"/>
        <end position="609"/>
    </location>
</feature>
<dbReference type="Pfam" id="PF10136">
    <property type="entry name" value="SpecificRecomb"/>
    <property type="match status" value="1"/>
</dbReference>
<feature type="transmembrane region" description="Helical" evidence="6">
    <location>
        <begin position="352"/>
        <end position="373"/>
    </location>
</feature>
<name>A0ABW8PXH4_9GAMM</name>
<evidence type="ECO:0000313" key="8">
    <source>
        <dbReference type="Proteomes" id="UP001621714"/>
    </source>
</evidence>
<dbReference type="Proteomes" id="UP001621714">
    <property type="component" value="Unassembled WGS sequence"/>
</dbReference>